<name>A0A1W0WXH3_HYPEX</name>
<evidence type="ECO:0000313" key="2">
    <source>
        <dbReference type="Proteomes" id="UP000192578"/>
    </source>
</evidence>
<dbReference type="Proteomes" id="UP000192578">
    <property type="component" value="Unassembled WGS sequence"/>
</dbReference>
<protein>
    <submittedName>
        <fullName evidence="1">Uncharacterized protein</fullName>
    </submittedName>
</protein>
<reference evidence="2" key="1">
    <citation type="submission" date="2017-01" db="EMBL/GenBank/DDBJ databases">
        <title>Comparative genomics of anhydrobiosis in the tardigrade Hypsibius dujardini.</title>
        <authorList>
            <person name="Yoshida Y."/>
            <person name="Koutsovoulos G."/>
            <person name="Laetsch D."/>
            <person name="Stevens L."/>
            <person name="Kumar S."/>
            <person name="Horikawa D."/>
            <person name="Ishino K."/>
            <person name="Komine S."/>
            <person name="Tomita M."/>
            <person name="Blaxter M."/>
            <person name="Arakawa K."/>
        </authorList>
    </citation>
    <scope>NUCLEOTIDE SEQUENCE [LARGE SCALE GENOMIC DNA]</scope>
    <source>
        <strain evidence="2">Z151</strain>
    </source>
</reference>
<organism evidence="1 2">
    <name type="scientific">Hypsibius exemplaris</name>
    <name type="common">Freshwater tardigrade</name>
    <dbReference type="NCBI Taxonomy" id="2072580"/>
    <lineage>
        <taxon>Eukaryota</taxon>
        <taxon>Metazoa</taxon>
        <taxon>Ecdysozoa</taxon>
        <taxon>Tardigrada</taxon>
        <taxon>Eutardigrada</taxon>
        <taxon>Parachela</taxon>
        <taxon>Hypsibioidea</taxon>
        <taxon>Hypsibiidae</taxon>
        <taxon>Hypsibius</taxon>
    </lineage>
</organism>
<keyword evidence="2" id="KW-1185">Reference proteome</keyword>
<sequence length="186" mass="19646">MDNLPRTRLSVTFLACFAFGTVSSLTCITCKNYGSFFTSPVLNTLDCTNSSNWLEVTCDGGVQFCLKLQGAIYGSLGALPQPNTLDGVQRGCAPPRGSLLNSSEVTRPSGSSFRDSAGCTKGDKYIKAPYRGEFSSSNLAPVYQFNGYYCLCAGERCNGAVAKTGNVALLSIAATAASLLLGRFLV</sequence>
<dbReference type="OrthoDB" id="10061179at2759"/>
<evidence type="ECO:0000313" key="1">
    <source>
        <dbReference type="EMBL" id="OQV19910.1"/>
    </source>
</evidence>
<dbReference type="AlphaFoldDB" id="A0A1W0WXH3"/>
<comment type="caution">
    <text evidence="1">The sequence shown here is derived from an EMBL/GenBank/DDBJ whole genome shotgun (WGS) entry which is preliminary data.</text>
</comment>
<proteinExistence type="predicted"/>
<gene>
    <name evidence="1" type="ORF">BV898_06178</name>
</gene>
<dbReference type="EMBL" id="MTYJ01000035">
    <property type="protein sequence ID" value="OQV19910.1"/>
    <property type="molecule type" value="Genomic_DNA"/>
</dbReference>
<accession>A0A1W0WXH3</accession>